<dbReference type="SUPFAM" id="SSF52047">
    <property type="entry name" value="RNI-like"/>
    <property type="match status" value="1"/>
</dbReference>
<feature type="compositionally biased region" description="Basic and acidic residues" evidence="1">
    <location>
        <begin position="11"/>
        <end position="35"/>
    </location>
</feature>
<evidence type="ECO:0000256" key="1">
    <source>
        <dbReference type="SAM" id="MobiDB-lite"/>
    </source>
</evidence>
<comment type="caution">
    <text evidence="2">The sequence shown here is derived from an EMBL/GenBank/DDBJ whole genome shotgun (WGS) entry which is preliminary data.</text>
</comment>
<dbReference type="OrthoDB" id="2528475at2759"/>
<feature type="compositionally biased region" description="Basic and acidic residues" evidence="1">
    <location>
        <begin position="105"/>
        <end position="115"/>
    </location>
</feature>
<protein>
    <submittedName>
        <fullName evidence="2">Uncharacterized protein</fullName>
    </submittedName>
</protein>
<dbReference type="EMBL" id="PJQD01000021">
    <property type="protein sequence ID" value="POY74828.1"/>
    <property type="molecule type" value="Genomic_DNA"/>
</dbReference>
<feature type="compositionally biased region" description="Basic and acidic residues" evidence="1">
    <location>
        <begin position="63"/>
        <end position="76"/>
    </location>
</feature>
<feature type="compositionally biased region" description="Polar residues" evidence="1">
    <location>
        <begin position="37"/>
        <end position="48"/>
    </location>
</feature>
<accession>A0A2S5BDJ3</accession>
<name>A0A2S5BDJ3_9BASI</name>
<keyword evidence="3" id="KW-1185">Reference proteome</keyword>
<feature type="region of interest" description="Disordered" evidence="1">
    <location>
        <begin position="280"/>
        <end position="299"/>
    </location>
</feature>
<sequence length="441" mass="48270">MIPSRPVQAVEQRKQSVSERLARLRAEQTARDRPRFSASTHASLPNSANARWLEAATNAARHADIRTVSRPVDRRRGTAGPPPPKSWSTDSNEASGPQSRHRSAKGREDQRDLRAKVARPLPGRGDDTPSPKGLYTAATKVVAEDLSHGPDSLLADFIDYLPLHLRLRILDVYADWRNELVLDDDVLRAVLIAESAGRFPDGLVPAGAVDGISEGVARMSTLEPASESPGAGDDWESAPWHDSAGHDGTVESLDLSFSAISLRMLRSVLLRDYDDTTSVSSSAMQAKPRASAPPQAPCPPPKFVATFPGLHTLNLTSTARVPFSDALFDTLSHLMSLRHLSLNGKSLSAPSGSTSTSVGILRLAAATPNLQTLDLSYMDLDHSAIARSLDWNERWLDLRVLGVRSDSDDISTRWKDRLKRDIQEAVASCKRRKRRWIEVVT</sequence>
<feature type="region of interest" description="Disordered" evidence="1">
    <location>
        <begin position="63"/>
        <end position="132"/>
    </location>
</feature>
<feature type="region of interest" description="Disordered" evidence="1">
    <location>
        <begin position="1"/>
        <end position="48"/>
    </location>
</feature>
<dbReference type="Proteomes" id="UP000237144">
    <property type="component" value="Unassembled WGS sequence"/>
</dbReference>
<dbReference type="InterPro" id="IPR032675">
    <property type="entry name" value="LRR_dom_sf"/>
</dbReference>
<gene>
    <name evidence="2" type="ORF">BMF94_2101</name>
</gene>
<dbReference type="Gene3D" id="3.80.10.10">
    <property type="entry name" value="Ribonuclease Inhibitor"/>
    <property type="match status" value="1"/>
</dbReference>
<organism evidence="2 3">
    <name type="scientific">Rhodotorula taiwanensis</name>
    <dbReference type="NCBI Taxonomy" id="741276"/>
    <lineage>
        <taxon>Eukaryota</taxon>
        <taxon>Fungi</taxon>
        <taxon>Dikarya</taxon>
        <taxon>Basidiomycota</taxon>
        <taxon>Pucciniomycotina</taxon>
        <taxon>Microbotryomycetes</taxon>
        <taxon>Sporidiobolales</taxon>
        <taxon>Sporidiobolaceae</taxon>
        <taxon>Rhodotorula</taxon>
    </lineage>
</organism>
<dbReference type="AlphaFoldDB" id="A0A2S5BDJ3"/>
<evidence type="ECO:0000313" key="2">
    <source>
        <dbReference type="EMBL" id="POY74828.1"/>
    </source>
</evidence>
<evidence type="ECO:0000313" key="3">
    <source>
        <dbReference type="Proteomes" id="UP000237144"/>
    </source>
</evidence>
<reference evidence="2 3" key="1">
    <citation type="journal article" date="2018" name="Front. Microbiol.">
        <title>Prospects for Fungal Bioremediation of Acidic Radioactive Waste Sites: Characterization and Genome Sequence of Rhodotorula taiwanensis MD1149.</title>
        <authorList>
            <person name="Tkavc R."/>
            <person name="Matrosova V.Y."/>
            <person name="Grichenko O.E."/>
            <person name="Gostincar C."/>
            <person name="Volpe R.P."/>
            <person name="Klimenkova P."/>
            <person name="Gaidamakova E.K."/>
            <person name="Zhou C.E."/>
            <person name="Stewart B.J."/>
            <person name="Lyman M.G."/>
            <person name="Malfatti S.A."/>
            <person name="Rubinfeld B."/>
            <person name="Courtot M."/>
            <person name="Singh J."/>
            <person name="Dalgard C.L."/>
            <person name="Hamilton T."/>
            <person name="Frey K.G."/>
            <person name="Gunde-Cimerman N."/>
            <person name="Dugan L."/>
            <person name="Daly M.J."/>
        </authorList>
    </citation>
    <scope>NUCLEOTIDE SEQUENCE [LARGE SCALE GENOMIC DNA]</scope>
    <source>
        <strain evidence="2 3">MD1149</strain>
    </source>
</reference>
<proteinExistence type="predicted"/>
<feature type="region of interest" description="Disordered" evidence="1">
    <location>
        <begin position="222"/>
        <end position="243"/>
    </location>
</feature>
<feature type="compositionally biased region" description="Polar residues" evidence="1">
    <location>
        <begin position="86"/>
        <end position="98"/>
    </location>
</feature>